<evidence type="ECO:0000313" key="3">
    <source>
        <dbReference type="WBParaSite" id="BTMF_0001598701-mRNA-1"/>
    </source>
</evidence>
<gene>
    <name evidence="1" type="ORF">BTMF_LOCUS13969</name>
</gene>
<dbReference type="EMBL" id="UZAG01020671">
    <property type="protein sequence ID" value="VDO47501.1"/>
    <property type="molecule type" value="Genomic_DNA"/>
</dbReference>
<reference evidence="3" key="1">
    <citation type="submission" date="2017-02" db="UniProtKB">
        <authorList>
            <consortium name="WormBaseParasite"/>
        </authorList>
    </citation>
    <scope>IDENTIFICATION</scope>
</reference>
<sequence length="60" mass="7086">MSKFSHLLSHIILSLYRFIELREKDVLKFGFSTREFVLLNEKSHDEEDVETVKKVELSSS</sequence>
<dbReference type="AlphaFoldDB" id="A0A0R3R7I5"/>
<proteinExistence type="predicted"/>
<dbReference type="WBParaSite" id="BTMF_0001598701-mRNA-1">
    <property type="protein sequence ID" value="BTMF_0001598701-mRNA-1"/>
    <property type="gene ID" value="BTMF_0001598701"/>
</dbReference>
<evidence type="ECO:0000313" key="1">
    <source>
        <dbReference type="EMBL" id="VDO47501.1"/>
    </source>
</evidence>
<reference evidence="1 2" key="2">
    <citation type="submission" date="2018-11" db="EMBL/GenBank/DDBJ databases">
        <authorList>
            <consortium name="Pathogen Informatics"/>
        </authorList>
    </citation>
    <scope>NUCLEOTIDE SEQUENCE [LARGE SCALE GENOMIC DNA]</scope>
</reference>
<name>A0A0R3R7I5_9BILA</name>
<dbReference type="Proteomes" id="UP000280834">
    <property type="component" value="Unassembled WGS sequence"/>
</dbReference>
<dbReference type="STRING" id="42155.A0A0R3R7I5"/>
<accession>A0A0R3R7I5</accession>
<protein>
    <submittedName>
        <fullName evidence="1 3">Uncharacterized protein</fullName>
    </submittedName>
</protein>
<keyword evidence="2" id="KW-1185">Reference proteome</keyword>
<dbReference type="Gene3D" id="2.60.200.20">
    <property type="match status" value="1"/>
</dbReference>
<evidence type="ECO:0000313" key="2">
    <source>
        <dbReference type="Proteomes" id="UP000280834"/>
    </source>
</evidence>
<organism evidence="3">
    <name type="scientific">Brugia timori</name>
    <dbReference type="NCBI Taxonomy" id="42155"/>
    <lineage>
        <taxon>Eukaryota</taxon>
        <taxon>Metazoa</taxon>
        <taxon>Ecdysozoa</taxon>
        <taxon>Nematoda</taxon>
        <taxon>Chromadorea</taxon>
        <taxon>Rhabditida</taxon>
        <taxon>Spirurina</taxon>
        <taxon>Spiruromorpha</taxon>
        <taxon>Filarioidea</taxon>
        <taxon>Onchocercidae</taxon>
        <taxon>Brugia</taxon>
    </lineage>
</organism>